<dbReference type="SMART" id="SM00382">
    <property type="entry name" value="AAA"/>
    <property type="match status" value="1"/>
</dbReference>
<dbReference type="PANTHER" id="PTHR42788">
    <property type="entry name" value="TAURINE IMPORT ATP-BINDING PROTEIN-RELATED"/>
    <property type="match status" value="1"/>
</dbReference>
<evidence type="ECO:0000313" key="8">
    <source>
        <dbReference type="Proteomes" id="UP001501671"/>
    </source>
</evidence>
<keyword evidence="3" id="KW-0472">Membrane</keyword>
<evidence type="ECO:0000256" key="3">
    <source>
        <dbReference type="ARBA" id="ARBA00022475"/>
    </source>
</evidence>
<evidence type="ECO:0000256" key="5">
    <source>
        <dbReference type="ARBA" id="ARBA00022840"/>
    </source>
</evidence>
<evidence type="ECO:0000313" key="7">
    <source>
        <dbReference type="EMBL" id="GAA4334771.1"/>
    </source>
</evidence>
<accession>A0ABP8H5U4</accession>
<dbReference type="Proteomes" id="UP001501671">
    <property type="component" value="Unassembled WGS sequence"/>
</dbReference>
<name>A0ABP8H5U4_9BURK</name>
<evidence type="ECO:0000259" key="6">
    <source>
        <dbReference type="PROSITE" id="PS50893"/>
    </source>
</evidence>
<gene>
    <name evidence="7" type="ORF">GCM10023144_27350</name>
</gene>
<dbReference type="PANTHER" id="PTHR42788:SF13">
    <property type="entry name" value="ALIPHATIC SULFONATES IMPORT ATP-BINDING PROTEIN SSUB"/>
    <property type="match status" value="1"/>
</dbReference>
<comment type="similarity">
    <text evidence="1">Belongs to the ABC transporter superfamily.</text>
</comment>
<dbReference type="EMBL" id="BAABFO010000012">
    <property type="protein sequence ID" value="GAA4334771.1"/>
    <property type="molecule type" value="Genomic_DNA"/>
</dbReference>
<evidence type="ECO:0000256" key="4">
    <source>
        <dbReference type="ARBA" id="ARBA00022741"/>
    </source>
</evidence>
<organism evidence="7 8">
    <name type="scientific">Pigmentiphaga soli</name>
    <dbReference type="NCBI Taxonomy" id="1007095"/>
    <lineage>
        <taxon>Bacteria</taxon>
        <taxon>Pseudomonadati</taxon>
        <taxon>Pseudomonadota</taxon>
        <taxon>Betaproteobacteria</taxon>
        <taxon>Burkholderiales</taxon>
        <taxon>Alcaligenaceae</taxon>
        <taxon>Pigmentiphaga</taxon>
    </lineage>
</organism>
<dbReference type="CDD" id="cd03293">
    <property type="entry name" value="ABC_NrtD_SsuB_transporters"/>
    <property type="match status" value="1"/>
</dbReference>
<protein>
    <submittedName>
        <fullName evidence="7">ABC transporter ATP-binding protein</fullName>
    </submittedName>
</protein>
<evidence type="ECO:0000256" key="1">
    <source>
        <dbReference type="ARBA" id="ARBA00005417"/>
    </source>
</evidence>
<feature type="domain" description="ABC transporter" evidence="6">
    <location>
        <begin position="6"/>
        <end position="237"/>
    </location>
</feature>
<keyword evidence="3" id="KW-1003">Cell membrane</keyword>
<dbReference type="InterPro" id="IPR003439">
    <property type="entry name" value="ABC_transporter-like_ATP-bd"/>
</dbReference>
<keyword evidence="8" id="KW-1185">Reference proteome</keyword>
<dbReference type="PROSITE" id="PS50893">
    <property type="entry name" value="ABC_TRANSPORTER_2"/>
    <property type="match status" value="1"/>
</dbReference>
<keyword evidence="2" id="KW-0813">Transport</keyword>
<dbReference type="Gene3D" id="3.40.50.300">
    <property type="entry name" value="P-loop containing nucleotide triphosphate hydrolases"/>
    <property type="match status" value="1"/>
</dbReference>
<dbReference type="SUPFAM" id="SSF52540">
    <property type="entry name" value="P-loop containing nucleoside triphosphate hydrolases"/>
    <property type="match status" value="1"/>
</dbReference>
<dbReference type="GO" id="GO:0005524">
    <property type="term" value="F:ATP binding"/>
    <property type="evidence" value="ECO:0007669"/>
    <property type="project" value="UniProtKB-KW"/>
</dbReference>
<proteinExistence type="inferred from homology"/>
<dbReference type="InterPro" id="IPR003593">
    <property type="entry name" value="AAA+_ATPase"/>
</dbReference>
<dbReference type="InterPro" id="IPR050166">
    <property type="entry name" value="ABC_transporter_ATP-bind"/>
</dbReference>
<keyword evidence="4" id="KW-0547">Nucleotide-binding</keyword>
<reference evidence="8" key="1">
    <citation type="journal article" date="2019" name="Int. J. Syst. Evol. Microbiol.">
        <title>The Global Catalogue of Microorganisms (GCM) 10K type strain sequencing project: providing services to taxonomists for standard genome sequencing and annotation.</title>
        <authorList>
            <consortium name="The Broad Institute Genomics Platform"/>
            <consortium name="The Broad Institute Genome Sequencing Center for Infectious Disease"/>
            <person name="Wu L."/>
            <person name="Ma J."/>
        </authorList>
    </citation>
    <scope>NUCLEOTIDE SEQUENCE [LARGE SCALE GENOMIC DNA]</scope>
    <source>
        <strain evidence="8">JCM 17666</strain>
    </source>
</reference>
<dbReference type="Pfam" id="PF00005">
    <property type="entry name" value="ABC_tran"/>
    <property type="match status" value="1"/>
</dbReference>
<comment type="caution">
    <text evidence="7">The sequence shown here is derived from an EMBL/GenBank/DDBJ whole genome shotgun (WGS) entry which is preliminary data.</text>
</comment>
<dbReference type="RefSeq" id="WP_345250374.1">
    <property type="nucleotide sequence ID" value="NZ_BAABFO010000012.1"/>
</dbReference>
<keyword evidence="5 7" id="KW-0067">ATP-binding</keyword>
<evidence type="ECO:0000256" key="2">
    <source>
        <dbReference type="ARBA" id="ARBA00022448"/>
    </source>
</evidence>
<dbReference type="InterPro" id="IPR027417">
    <property type="entry name" value="P-loop_NTPase"/>
</dbReference>
<dbReference type="InterPro" id="IPR017871">
    <property type="entry name" value="ABC_transporter-like_CS"/>
</dbReference>
<dbReference type="PROSITE" id="PS00211">
    <property type="entry name" value="ABC_TRANSPORTER_1"/>
    <property type="match status" value="1"/>
</dbReference>
<sequence length="259" mass="28672">MTSAYLNISGFTKTYASPRGNVLALERIDLDIEQGQFVSILGPSGCGKSTLLKCIAGLEAGTGGQILLDGALLDGPPDGLGMVFQRDLLVDWRTILENVMLTAEFMRLDPKTARQDALRLLELFGLAGFENHRPWELSGGMRQRAAICRALVGDPRLLLMDEPFGALDAMTRDELNLELQRIWLQSKKTLLFVTHSIQEAVFLSDRVVVMSRNPARVIEDVTIDLPRPRTLATRGSPEFARYVGELLALFKRVGIFKGD</sequence>